<comment type="caution">
    <text evidence="6">The sequence shown here is derived from an EMBL/GenBank/DDBJ whole genome shotgun (WGS) entry which is preliminary data.</text>
</comment>
<dbReference type="PANTHER" id="PTHR43004">
    <property type="entry name" value="TRK SYSTEM POTASSIUM UPTAKE PROTEIN"/>
    <property type="match status" value="1"/>
</dbReference>
<dbReference type="PANTHER" id="PTHR43004:SF19">
    <property type="entry name" value="BINDING MONOOXYGENASE, PUTATIVE (JCVI)-RELATED"/>
    <property type="match status" value="1"/>
</dbReference>
<proteinExistence type="predicted"/>
<keyword evidence="4" id="KW-0472">Membrane</keyword>
<dbReference type="InterPro" id="IPR050641">
    <property type="entry name" value="RIFMO-like"/>
</dbReference>
<dbReference type="SUPFAM" id="SSF51905">
    <property type="entry name" value="FAD/NAD(P)-binding domain"/>
    <property type="match status" value="1"/>
</dbReference>
<dbReference type="RefSeq" id="WP_189227513.1">
    <property type="nucleotide sequence ID" value="NZ_BMRG01000028.1"/>
</dbReference>
<evidence type="ECO:0000313" key="7">
    <source>
        <dbReference type="Proteomes" id="UP000639606"/>
    </source>
</evidence>
<dbReference type="Gene3D" id="3.40.30.120">
    <property type="match status" value="1"/>
</dbReference>
<keyword evidence="4" id="KW-1133">Transmembrane helix</keyword>
<dbReference type="Gene3D" id="3.50.50.60">
    <property type="entry name" value="FAD/NAD(P)-binding domain"/>
    <property type="match status" value="1"/>
</dbReference>
<sequence>MAELAHTPVLIAGGGVTGLSAALFLSWFGVPSSLVERHAEPQAQPKARSVNARTMELYRAIGLEEVIRSVRSPIAEHTVIAHAETLAGPELKRLPDRVLGDDPRLSPCAPALIDQNQLEPLLREHAAATAADVRFHTEVVGVVPRASDVLVTLLDRATGRRWQVCADHLVVADGAHSSIRRMLGIGSGGAGVLARKLNVFFDADLREHLGGRKIVALTVHNPAVHGFFTPVDGVKRWRFAISLEPDQRAADFTEGRCVKLLRAAIGVEDLPVVVDQVWDSVWEVAGRVTDRMRVGRVYVAGDAAHTLPPVGSFGIASGVQDVFNLAWKIDLHHRGLAGDGLLASYESERLPVARETTALTTERYRLLNGAPGDPRTGAEKQSRLVFGYNYRSGAFRRDDAVADGVEDPHHPAIAPGTRAAYAPLADGRSTVDLLGGWALLTGQADAAWQRAAAGADIPVTAHRLAEPEAYRVPEGGAVLVRPDGFVAWRATAAEADGLGEVLDQVLFRRPGSAPPVVT</sequence>
<protein>
    <submittedName>
        <fullName evidence="6">FAD-dependent oxidoreductase</fullName>
    </submittedName>
</protein>
<dbReference type="Pfam" id="PF21274">
    <property type="entry name" value="Rng_hyd_C"/>
    <property type="match status" value="1"/>
</dbReference>
<dbReference type="InterPro" id="IPR002938">
    <property type="entry name" value="FAD-bd"/>
</dbReference>
<name>A0A918EHW0_9PSEU</name>
<evidence type="ECO:0000256" key="3">
    <source>
        <dbReference type="ARBA" id="ARBA00022827"/>
    </source>
</evidence>
<evidence type="ECO:0000256" key="4">
    <source>
        <dbReference type="SAM" id="Phobius"/>
    </source>
</evidence>
<evidence type="ECO:0000259" key="5">
    <source>
        <dbReference type="Pfam" id="PF01494"/>
    </source>
</evidence>
<keyword evidence="2" id="KW-0285">Flavoprotein</keyword>
<dbReference type="Proteomes" id="UP000639606">
    <property type="component" value="Unassembled WGS sequence"/>
</dbReference>
<feature type="transmembrane region" description="Helical" evidence="4">
    <location>
        <begin position="9"/>
        <end position="30"/>
    </location>
</feature>
<dbReference type="GO" id="GO:0071949">
    <property type="term" value="F:FAD binding"/>
    <property type="evidence" value="ECO:0007669"/>
    <property type="project" value="InterPro"/>
</dbReference>
<gene>
    <name evidence="6" type="ORF">GCM10010185_68940</name>
</gene>
<dbReference type="AlphaFoldDB" id="A0A918EHW0"/>
<evidence type="ECO:0000256" key="2">
    <source>
        <dbReference type="ARBA" id="ARBA00022630"/>
    </source>
</evidence>
<dbReference type="GO" id="GO:0016709">
    <property type="term" value="F:oxidoreductase activity, acting on paired donors, with incorporation or reduction of molecular oxygen, NAD(P)H as one donor, and incorporation of one atom of oxygen"/>
    <property type="evidence" value="ECO:0007669"/>
    <property type="project" value="UniProtKB-ARBA"/>
</dbReference>
<reference evidence="6" key="1">
    <citation type="journal article" date="2014" name="Int. J. Syst. Evol. Microbiol.">
        <title>Complete genome sequence of Corynebacterium casei LMG S-19264T (=DSM 44701T), isolated from a smear-ripened cheese.</title>
        <authorList>
            <consortium name="US DOE Joint Genome Institute (JGI-PGF)"/>
            <person name="Walter F."/>
            <person name="Albersmeier A."/>
            <person name="Kalinowski J."/>
            <person name="Ruckert C."/>
        </authorList>
    </citation>
    <scope>NUCLEOTIDE SEQUENCE</scope>
    <source>
        <strain evidence="6">JCM 3313</strain>
    </source>
</reference>
<reference evidence="6" key="2">
    <citation type="submission" date="2020-09" db="EMBL/GenBank/DDBJ databases">
        <authorList>
            <person name="Sun Q."/>
            <person name="Ohkuma M."/>
        </authorList>
    </citation>
    <scope>NUCLEOTIDE SEQUENCE</scope>
    <source>
        <strain evidence="6">JCM 3313</strain>
    </source>
</reference>
<dbReference type="EMBL" id="BMRG01000028">
    <property type="protein sequence ID" value="GGP85391.1"/>
    <property type="molecule type" value="Genomic_DNA"/>
</dbReference>
<dbReference type="InterPro" id="IPR036188">
    <property type="entry name" value="FAD/NAD-bd_sf"/>
</dbReference>
<evidence type="ECO:0000313" key="6">
    <source>
        <dbReference type="EMBL" id="GGP85391.1"/>
    </source>
</evidence>
<keyword evidence="4" id="KW-0812">Transmembrane</keyword>
<dbReference type="Gene3D" id="3.30.9.10">
    <property type="entry name" value="D-Amino Acid Oxidase, subunit A, domain 2"/>
    <property type="match status" value="1"/>
</dbReference>
<dbReference type="PRINTS" id="PR00420">
    <property type="entry name" value="RNGMNOXGNASE"/>
</dbReference>
<dbReference type="Pfam" id="PF01494">
    <property type="entry name" value="FAD_binding_3"/>
    <property type="match status" value="1"/>
</dbReference>
<keyword evidence="3" id="KW-0274">FAD</keyword>
<evidence type="ECO:0000256" key="1">
    <source>
        <dbReference type="ARBA" id="ARBA00001974"/>
    </source>
</evidence>
<accession>A0A918EHW0</accession>
<feature type="domain" description="FAD-binding" evidence="5">
    <location>
        <begin position="7"/>
        <end position="357"/>
    </location>
</feature>
<organism evidence="6 7">
    <name type="scientific">Saccharothrix coeruleofusca</name>
    <dbReference type="NCBI Taxonomy" id="33919"/>
    <lineage>
        <taxon>Bacteria</taxon>
        <taxon>Bacillati</taxon>
        <taxon>Actinomycetota</taxon>
        <taxon>Actinomycetes</taxon>
        <taxon>Pseudonocardiales</taxon>
        <taxon>Pseudonocardiaceae</taxon>
        <taxon>Saccharothrix</taxon>
    </lineage>
</organism>
<keyword evidence="7" id="KW-1185">Reference proteome</keyword>
<comment type="cofactor">
    <cofactor evidence="1">
        <name>FAD</name>
        <dbReference type="ChEBI" id="CHEBI:57692"/>
    </cofactor>
</comment>